<name>A0A1Y0CZ62_9GAMM</name>
<evidence type="ECO:0000313" key="2">
    <source>
        <dbReference type="Proteomes" id="UP000243793"/>
    </source>
</evidence>
<sequence>MSLKDQLSEQQKLAMRAKDKARLSTLRMLLAEINQKELDSRETLNDDDVITIVTKMVKQRKDAATQYEQAGRQELADGELQEIVVLQEFLPQPLSADELETLLNNAIADTGATGMQDMGKVMAALKPHTQGRADMGKVSASIKAKLA</sequence>
<dbReference type="SUPFAM" id="SSF89095">
    <property type="entry name" value="GatB/YqeY motif"/>
    <property type="match status" value="1"/>
</dbReference>
<dbReference type="Proteomes" id="UP000243793">
    <property type="component" value="Chromosome"/>
</dbReference>
<dbReference type="Pfam" id="PF09424">
    <property type="entry name" value="YqeY"/>
    <property type="match status" value="1"/>
</dbReference>
<accession>A0A1Y0CZ62</accession>
<dbReference type="KEGG" id="ocm:CBP12_08400"/>
<dbReference type="GO" id="GO:0016740">
    <property type="term" value="F:transferase activity"/>
    <property type="evidence" value="ECO:0007669"/>
    <property type="project" value="UniProtKB-KW"/>
</dbReference>
<dbReference type="InterPro" id="IPR019004">
    <property type="entry name" value="YqeY/Aim41"/>
</dbReference>
<dbReference type="PANTHER" id="PTHR28055">
    <property type="entry name" value="ALTERED INHERITANCE OF MITOCHONDRIA PROTEIN 41, MITOCHONDRIAL"/>
    <property type="match status" value="1"/>
</dbReference>
<dbReference type="InterPro" id="IPR023168">
    <property type="entry name" value="GatB_Yqey_C_2"/>
</dbReference>
<reference evidence="2" key="1">
    <citation type="submission" date="2017-05" db="EMBL/GenBank/DDBJ databases">
        <authorList>
            <person name="Sung H."/>
        </authorList>
    </citation>
    <scope>NUCLEOTIDE SEQUENCE [LARGE SCALE GENOMIC DNA]</scope>
    <source>
        <strain evidence="2">AMac2203</strain>
    </source>
</reference>
<organism evidence="1 2">
    <name type="scientific">Oceanisphaera avium</name>
    <dbReference type="NCBI Taxonomy" id="1903694"/>
    <lineage>
        <taxon>Bacteria</taxon>
        <taxon>Pseudomonadati</taxon>
        <taxon>Pseudomonadota</taxon>
        <taxon>Gammaproteobacteria</taxon>
        <taxon>Aeromonadales</taxon>
        <taxon>Aeromonadaceae</taxon>
        <taxon>Oceanisphaera</taxon>
    </lineage>
</organism>
<dbReference type="AlphaFoldDB" id="A0A1Y0CZ62"/>
<evidence type="ECO:0000313" key="1">
    <source>
        <dbReference type="EMBL" id="ART80166.1"/>
    </source>
</evidence>
<dbReference type="GO" id="GO:0016884">
    <property type="term" value="F:carbon-nitrogen ligase activity, with glutamine as amido-N-donor"/>
    <property type="evidence" value="ECO:0007669"/>
    <property type="project" value="InterPro"/>
</dbReference>
<dbReference type="InterPro" id="IPR003789">
    <property type="entry name" value="Asn/Gln_tRNA_amidoTrase-B-like"/>
</dbReference>
<keyword evidence="2" id="KW-1185">Reference proteome</keyword>
<proteinExistence type="predicted"/>
<protein>
    <submittedName>
        <fullName evidence="1">Glutamyl-tRNA amidotransferase</fullName>
    </submittedName>
</protein>
<dbReference type="InterPro" id="IPR042184">
    <property type="entry name" value="YqeY/Aim41_N"/>
</dbReference>
<dbReference type="Gene3D" id="1.10.1510.10">
    <property type="entry name" value="Uncharacterised protein YqeY/AIM41 PF09424, N-terminal domain"/>
    <property type="match status" value="1"/>
</dbReference>
<dbReference type="Gene3D" id="1.10.10.410">
    <property type="match status" value="1"/>
</dbReference>
<gene>
    <name evidence="1" type="ORF">CBP12_08400</name>
</gene>
<dbReference type="EMBL" id="CP021376">
    <property type="protein sequence ID" value="ART80166.1"/>
    <property type="molecule type" value="Genomic_DNA"/>
</dbReference>
<dbReference type="RefSeq" id="WP_086964033.1">
    <property type="nucleotide sequence ID" value="NZ_CP021376.1"/>
</dbReference>
<dbReference type="PANTHER" id="PTHR28055:SF1">
    <property type="entry name" value="ALTERED INHERITANCE OF MITOCHONDRIA PROTEIN 41, MITOCHONDRIAL"/>
    <property type="match status" value="1"/>
</dbReference>
<dbReference type="OrthoDB" id="9788127at2"/>
<keyword evidence="1" id="KW-0808">Transferase</keyword>